<keyword evidence="3" id="KW-1185">Reference proteome</keyword>
<protein>
    <recommendedName>
        <fullName evidence="4">Transmembrane protein</fullName>
    </recommendedName>
</protein>
<keyword evidence="1" id="KW-1133">Transmembrane helix</keyword>
<evidence type="ECO:0000256" key="1">
    <source>
        <dbReference type="SAM" id="Phobius"/>
    </source>
</evidence>
<name>A0A4R0YKR6_9GAMM</name>
<feature type="transmembrane region" description="Helical" evidence="1">
    <location>
        <begin position="72"/>
        <end position="91"/>
    </location>
</feature>
<organism evidence="2 3">
    <name type="scientific">Dyella soli</name>
    <dbReference type="NCBI Taxonomy" id="522319"/>
    <lineage>
        <taxon>Bacteria</taxon>
        <taxon>Pseudomonadati</taxon>
        <taxon>Pseudomonadota</taxon>
        <taxon>Gammaproteobacteria</taxon>
        <taxon>Lysobacterales</taxon>
        <taxon>Rhodanobacteraceae</taxon>
        <taxon>Dyella</taxon>
    </lineage>
</organism>
<sequence length="132" mass="14247">MRSLLVTFFWVMSAMLYIAACSILFFPGSQLASVARIMSAVTVLVGLIVMWMPWTTKAIRTHASRAYVGLRWLTLGMVMAALAIALAYGVLGGGPTTRGSVTAAMFGLISYLYGRSCLGRNLRLGKRSSSES</sequence>
<evidence type="ECO:0008006" key="4">
    <source>
        <dbReference type="Google" id="ProtNLM"/>
    </source>
</evidence>
<dbReference type="RefSeq" id="WP_131152525.1">
    <property type="nucleotide sequence ID" value="NZ_SJTG01000007.1"/>
</dbReference>
<evidence type="ECO:0000313" key="2">
    <source>
        <dbReference type="EMBL" id="TCI06099.1"/>
    </source>
</evidence>
<reference evidence="2 3" key="1">
    <citation type="submission" date="2019-02" db="EMBL/GenBank/DDBJ databases">
        <title>Dyella amyloliquefaciens sp. nov., isolated from forest soil.</title>
        <authorList>
            <person name="Gao Z.-H."/>
            <person name="Qiu L.-H."/>
        </authorList>
    </citation>
    <scope>NUCLEOTIDE SEQUENCE [LARGE SCALE GENOMIC DNA]</scope>
    <source>
        <strain evidence="2 3">KACC 12747</strain>
    </source>
</reference>
<dbReference type="AlphaFoldDB" id="A0A4R0YKR6"/>
<dbReference type="Proteomes" id="UP000291822">
    <property type="component" value="Unassembled WGS sequence"/>
</dbReference>
<evidence type="ECO:0000313" key="3">
    <source>
        <dbReference type="Proteomes" id="UP000291822"/>
    </source>
</evidence>
<keyword evidence="1" id="KW-0472">Membrane</keyword>
<accession>A0A4R0YKR6</accession>
<dbReference type="EMBL" id="SJTG01000007">
    <property type="protein sequence ID" value="TCI06099.1"/>
    <property type="molecule type" value="Genomic_DNA"/>
</dbReference>
<feature type="transmembrane region" description="Helical" evidence="1">
    <location>
        <begin position="97"/>
        <end position="114"/>
    </location>
</feature>
<proteinExistence type="predicted"/>
<feature type="transmembrane region" description="Helical" evidence="1">
    <location>
        <begin position="33"/>
        <end position="52"/>
    </location>
</feature>
<gene>
    <name evidence="2" type="ORF">EZM97_34785</name>
</gene>
<feature type="transmembrane region" description="Helical" evidence="1">
    <location>
        <begin position="7"/>
        <end position="27"/>
    </location>
</feature>
<comment type="caution">
    <text evidence="2">The sequence shown here is derived from an EMBL/GenBank/DDBJ whole genome shotgun (WGS) entry which is preliminary data.</text>
</comment>
<keyword evidence="1" id="KW-0812">Transmembrane</keyword>